<dbReference type="OrthoDB" id="190201at2759"/>
<evidence type="ECO:0000313" key="4">
    <source>
        <dbReference type="EMBL" id="KAJ6633073.1"/>
    </source>
</evidence>
<evidence type="ECO:0000313" key="5">
    <source>
        <dbReference type="Proteomes" id="UP001151699"/>
    </source>
</evidence>
<feature type="domain" description="AB hydrolase-1" evidence="3">
    <location>
        <begin position="35"/>
        <end position="134"/>
    </location>
</feature>
<keyword evidence="5" id="KW-1185">Reference proteome</keyword>
<protein>
    <submittedName>
        <fullName evidence="4">Serine hydrolase</fullName>
    </submittedName>
</protein>
<accession>A0A9Q0RV91</accession>
<dbReference type="InterPro" id="IPR029058">
    <property type="entry name" value="AB_hydrolase_fold"/>
</dbReference>
<dbReference type="Pfam" id="PF00561">
    <property type="entry name" value="Abhydrolase_1"/>
    <property type="match status" value="1"/>
</dbReference>
<gene>
    <name evidence="4" type="primary">kraken_0</name>
    <name evidence="4" type="ORF">Bhyg_15857</name>
</gene>
<dbReference type="SUPFAM" id="SSF53474">
    <property type="entry name" value="alpha/beta-Hydrolases"/>
    <property type="match status" value="1"/>
</dbReference>
<dbReference type="Gene3D" id="3.40.50.1820">
    <property type="entry name" value="alpha/beta hydrolase"/>
    <property type="match status" value="1"/>
</dbReference>
<dbReference type="PANTHER" id="PTHR43798">
    <property type="entry name" value="MONOACYLGLYCEROL LIPASE"/>
    <property type="match status" value="1"/>
</dbReference>
<dbReference type="PANTHER" id="PTHR43798:SF14">
    <property type="entry name" value="SERINE HYDROLASE-LIKE PROTEIN DDB_G0286239"/>
    <property type="match status" value="1"/>
</dbReference>
<comment type="caution">
    <text evidence="4">The sequence shown here is derived from an EMBL/GenBank/DDBJ whole genome shotgun (WGS) entry which is preliminary data.</text>
</comment>
<evidence type="ECO:0000256" key="2">
    <source>
        <dbReference type="ARBA" id="ARBA00022801"/>
    </source>
</evidence>
<comment type="similarity">
    <text evidence="1">Belongs to the AB hydrolase superfamily.</text>
</comment>
<sequence>MIQSNDIERQVEELKINVPWGHIACKWWGPKAVRPILCIHGWQDNSASFDPLIIQLPDHLSYLAIDLPGHGLSSRIPDGMFYSIEVYFTSVMLICDYFQWEKVSLLGHSLGSVISFYYASIFPDKCDLVIGLDTLKPYSNIFKLIQKHFNSGLRKSLEADSRNREKREPPSYTYKELLAKIKSGIFMEIRDDSAPYLLQRSVLPSTSEPSKYFFARDGRLRSSPIPMMDQNMLVLFAGNITSPYCFIKSSVRARVENQAHYNEVVDIMRKNPYFEIYSVEGDHHVHLNEPTKVSGIMTEFIEKYRPKKVSSKL</sequence>
<dbReference type="Proteomes" id="UP001151699">
    <property type="component" value="Unassembled WGS sequence"/>
</dbReference>
<organism evidence="4 5">
    <name type="scientific">Pseudolycoriella hygida</name>
    <dbReference type="NCBI Taxonomy" id="35572"/>
    <lineage>
        <taxon>Eukaryota</taxon>
        <taxon>Metazoa</taxon>
        <taxon>Ecdysozoa</taxon>
        <taxon>Arthropoda</taxon>
        <taxon>Hexapoda</taxon>
        <taxon>Insecta</taxon>
        <taxon>Pterygota</taxon>
        <taxon>Neoptera</taxon>
        <taxon>Endopterygota</taxon>
        <taxon>Diptera</taxon>
        <taxon>Nematocera</taxon>
        <taxon>Sciaroidea</taxon>
        <taxon>Sciaridae</taxon>
        <taxon>Pseudolycoriella</taxon>
    </lineage>
</organism>
<reference evidence="4" key="1">
    <citation type="submission" date="2022-07" db="EMBL/GenBank/DDBJ databases">
        <authorList>
            <person name="Trinca V."/>
            <person name="Uliana J.V.C."/>
            <person name="Torres T.T."/>
            <person name="Ward R.J."/>
            <person name="Monesi N."/>
        </authorList>
    </citation>
    <scope>NUCLEOTIDE SEQUENCE</scope>
    <source>
        <strain evidence="4">HSMRA1968</strain>
        <tissue evidence="4">Whole embryos</tissue>
    </source>
</reference>
<dbReference type="InterPro" id="IPR050266">
    <property type="entry name" value="AB_hydrolase_sf"/>
</dbReference>
<dbReference type="GO" id="GO:0016787">
    <property type="term" value="F:hydrolase activity"/>
    <property type="evidence" value="ECO:0007669"/>
    <property type="project" value="UniProtKB-KW"/>
</dbReference>
<proteinExistence type="inferred from homology"/>
<dbReference type="GO" id="GO:0016020">
    <property type="term" value="C:membrane"/>
    <property type="evidence" value="ECO:0007669"/>
    <property type="project" value="TreeGrafter"/>
</dbReference>
<name>A0A9Q0RV91_9DIPT</name>
<dbReference type="EMBL" id="WJQU01002230">
    <property type="protein sequence ID" value="KAJ6633073.1"/>
    <property type="molecule type" value="Genomic_DNA"/>
</dbReference>
<dbReference type="AlphaFoldDB" id="A0A9Q0RV91"/>
<evidence type="ECO:0000256" key="1">
    <source>
        <dbReference type="ARBA" id="ARBA00008645"/>
    </source>
</evidence>
<evidence type="ECO:0000259" key="3">
    <source>
        <dbReference type="Pfam" id="PF00561"/>
    </source>
</evidence>
<keyword evidence="2 4" id="KW-0378">Hydrolase</keyword>
<dbReference type="InterPro" id="IPR000073">
    <property type="entry name" value="AB_hydrolase_1"/>
</dbReference>